<dbReference type="Pfam" id="PF02092">
    <property type="entry name" value="tRNA_synt_2f"/>
    <property type="match status" value="1"/>
</dbReference>
<organism evidence="12 13">
    <name type="scientific">Alkalicoccobacillus gibsonii</name>
    <dbReference type="NCBI Taxonomy" id="79881"/>
    <lineage>
        <taxon>Bacteria</taxon>
        <taxon>Bacillati</taxon>
        <taxon>Bacillota</taxon>
        <taxon>Bacilli</taxon>
        <taxon>Bacillales</taxon>
        <taxon>Bacillaceae</taxon>
        <taxon>Alkalicoccobacillus</taxon>
    </lineage>
</organism>
<comment type="similarity">
    <text evidence="2 10">Belongs to the class-II aminoacyl-tRNA synthetase family.</text>
</comment>
<keyword evidence="3 10" id="KW-0963">Cytoplasm</keyword>
<dbReference type="EMBL" id="JBCITK010000001">
    <property type="protein sequence ID" value="MEN0643108.1"/>
    <property type="molecule type" value="Genomic_DNA"/>
</dbReference>
<evidence type="ECO:0000256" key="5">
    <source>
        <dbReference type="ARBA" id="ARBA00022741"/>
    </source>
</evidence>
<keyword evidence="6 10" id="KW-0067">ATP-binding</keyword>
<comment type="catalytic activity">
    <reaction evidence="9 10">
        <text>tRNA(Gly) + glycine + ATP = glycyl-tRNA(Gly) + AMP + diphosphate</text>
        <dbReference type="Rhea" id="RHEA:16013"/>
        <dbReference type="Rhea" id="RHEA-COMP:9664"/>
        <dbReference type="Rhea" id="RHEA-COMP:9683"/>
        <dbReference type="ChEBI" id="CHEBI:30616"/>
        <dbReference type="ChEBI" id="CHEBI:33019"/>
        <dbReference type="ChEBI" id="CHEBI:57305"/>
        <dbReference type="ChEBI" id="CHEBI:78442"/>
        <dbReference type="ChEBI" id="CHEBI:78522"/>
        <dbReference type="ChEBI" id="CHEBI:456215"/>
        <dbReference type="EC" id="6.1.1.14"/>
    </reaction>
</comment>
<dbReference type="SUPFAM" id="SSF109604">
    <property type="entry name" value="HD-domain/PDEase-like"/>
    <property type="match status" value="1"/>
</dbReference>
<evidence type="ECO:0000256" key="1">
    <source>
        <dbReference type="ARBA" id="ARBA00004496"/>
    </source>
</evidence>
<proteinExistence type="inferred from homology"/>
<keyword evidence="4 10" id="KW-0436">Ligase</keyword>
<evidence type="ECO:0000256" key="10">
    <source>
        <dbReference type="HAMAP-Rule" id="MF_00255"/>
    </source>
</evidence>
<reference evidence="12 13" key="1">
    <citation type="submission" date="2024-03" db="EMBL/GenBank/DDBJ databases">
        <title>Bacilli Hybrid Assemblies.</title>
        <authorList>
            <person name="Kovac J."/>
        </authorList>
    </citation>
    <scope>NUCLEOTIDE SEQUENCE [LARGE SCALE GENOMIC DNA]</scope>
    <source>
        <strain evidence="12 13">FSL R7-0666</strain>
    </source>
</reference>
<dbReference type="PRINTS" id="PR01045">
    <property type="entry name" value="TRNASYNTHGB"/>
</dbReference>
<dbReference type="GO" id="GO:0004820">
    <property type="term" value="F:glycine-tRNA ligase activity"/>
    <property type="evidence" value="ECO:0007669"/>
    <property type="project" value="UniProtKB-EC"/>
</dbReference>
<evidence type="ECO:0000259" key="11">
    <source>
        <dbReference type="Pfam" id="PF05746"/>
    </source>
</evidence>
<dbReference type="PROSITE" id="PS50861">
    <property type="entry name" value="AA_TRNA_LIGASE_II_GLYAB"/>
    <property type="match status" value="1"/>
</dbReference>
<dbReference type="PANTHER" id="PTHR30075:SF2">
    <property type="entry name" value="GLYCINE--TRNA LIGASE, CHLOROPLASTIC_MITOCHONDRIAL 2"/>
    <property type="match status" value="1"/>
</dbReference>
<accession>A0ABU9VGY6</accession>
<dbReference type="Gene3D" id="1.10.730.10">
    <property type="entry name" value="Isoleucyl-tRNA Synthetase, Domain 1"/>
    <property type="match status" value="1"/>
</dbReference>
<evidence type="ECO:0000313" key="12">
    <source>
        <dbReference type="EMBL" id="MEN0643108.1"/>
    </source>
</evidence>
<dbReference type="InterPro" id="IPR015944">
    <property type="entry name" value="Gly-tRNA-synth_bsu"/>
</dbReference>
<dbReference type="Proteomes" id="UP001418796">
    <property type="component" value="Unassembled WGS sequence"/>
</dbReference>
<comment type="subunit">
    <text evidence="10">Tetramer of two alpha and two beta subunits.</text>
</comment>
<keyword evidence="8 10" id="KW-0030">Aminoacyl-tRNA synthetase</keyword>
<name>A0ABU9VGY6_9BACI</name>
<dbReference type="InterPro" id="IPR008909">
    <property type="entry name" value="DALR_anticod-bd"/>
</dbReference>
<dbReference type="HAMAP" id="MF_00255">
    <property type="entry name" value="Gly_tRNA_synth_beta"/>
    <property type="match status" value="1"/>
</dbReference>
<keyword evidence="13" id="KW-1185">Reference proteome</keyword>
<evidence type="ECO:0000256" key="8">
    <source>
        <dbReference type="ARBA" id="ARBA00023146"/>
    </source>
</evidence>
<comment type="caution">
    <text evidence="12">The sequence shown here is derived from an EMBL/GenBank/DDBJ whole genome shotgun (WGS) entry which is preliminary data.</text>
</comment>
<keyword evidence="5 10" id="KW-0547">Nucleotide-binding</keyword>
<evidence type="ECO:0000256" key="7">
    <source>
        <dbReference type="ARBA" id="ARBA00022917"/>
    </source>
</evidence>
<evidence type="ECO:0000256" key="9">
    <source>
        <dbReference type="ARBA" id="ARBA00047937"/>
    </source>
</evidence>
<evidence type="ECO:0000313" key="13">
    <source>
        <dbReference type="Proteomes" id="UP001418796"/>
    </source>
</evidence>
<evidence type="ECO:0000256" key="3">
    <source>
        <dbReference type="ARBA" id="ARBA00022490"/>
    </source>
</evidence>
<dbReference type="InterPro" id="IPR006194">
    <property type="entry name" value="Gly-tRNA-synth_heterodimer"/>
</dbReference>
<evidence type="ECO:0000256" key="2">
    <source>
        <dbReference type="ARBA" id="ARBA00008226"/>
    </source>
</evidence>
<dbReference type="Pfam" id="PF05746">
    <property type="entry name" value="DALR_1"/>
    <property type="match status" value="1"/>
</dbReference>
<dbReference type="EC" id="6.1.1.14" evidence="10"/>
<comment type="subcellular location">
    <subcellularLocation>
        <location evidence="1 10">Cytoplasm</location>
    </subcellularLocation>
</comment>
<evidence type="ECO:0000256" key="4">
    <source>
        <dbReference type="ARBA" id="ARBA00022598"/>
    </source>
</evidence>
<evidence type="ECO:0000256" key="6">
    <source>
        <dbReference type="ARBA" id="ARBA00022840"/>
    </source>
</evidence>
<dbReference type="RefSeq" id="WP_343130094.1">
    <property type="nucleotide sequence ID" value="NZ_JBCITK010000001.1"/>
</dbReference>
<dbReference type="NCBIfam" id="TIGR00211">
    <property type="entry name" value="glyS"/>
    <property type="match status" value="1"/>
</dbReference>
<sequence>MSKHDFLLEIGLEELPARFVTSSINQLTKLMEDWLKEQRLAFSEVKGYATPRRLAILITDLEDSQPNLESEARGPAKKIAVAEDGSWSKAALGFARGQGVTADDLFTQEVKGTEYVFAKTFQEGKKTIELLPELKELITSLHFPKNMRWHDYSMRFARPIQWIVALYDKQVVPFSITSIESGNTSRGHRFLGKDITISNPSDYQERLREQFVLVDAAERKQVIREQLKELADQEGWVIPVNEDLLEEVTNLVEWPTALSGRFEEEFLTLPKEVLLTTMKEHQRYFPVENQDGQLLPHFITVRNGDRNHLENVARGNEKVLRARFSDSAFFYKEDQKIDIDAAVKQLDSIVYHEELGSLGDKVKRIKSIAEKLSAQPGFQHVSNDLVQRAAEISKFDLVSQMVGEFPELQGLMGEVYAQHLGENKDVAKAIREHYYPRFAGDSLPESDIGLIVSMADKLDTIVSCFAIGLIPTGSQDPYALRRQALGLVQMVSEKQLDLGFDQLLALAVETAEEKGLKIANKEETLNQLYEFFMLRMKHALSDRGIEYDVIDAVLTNEQEAIPWVFKKAELLSIAHKEESFKKVVEALSRVTNIAKKAEANVAINPDLFEKEEETQLYDRYVELSALLKQAKEQGQVDDAYQALEQTAPVVHQYFEHIMVMSDQKEVKENRLQLMKQLAHEIEGFAQFNKLVF</sequence>
<feature type="domain" description="DALR anticodon binding" evidence="11">
    <location>
        <begin position="585"/>
        <end position="678"/>
    </location>
</feature>
<keyword evidence="7 10" id="KW-0648">Protein biosynthesis</keyword>
<protein>
    <recommendedName>
        <fullName evidence="10">Glycine--tRNA ligase beta subunit</fullName>
        <ecNumber evidence="10">6.1.1.14</ecNumber>
    </recommendedName>
    <alternativeName>
        <fullName evidence="10">Glycyl-tRNA synthetase beta subunit</fullName>
        <shortName evidence="10">GlyRS</shortName>
    </alternativeName>
</protein>
<dbReference type="PANTHER" id="PTHR30075">
    <property type="entry name" value="GLYCYL-TRNA SYNTHETASE"/>
    <property type="match status" value="1"/>
</dbReference>
<gene>
    <name evidence="10 12" type="primary">glyS</name>
    <name evidence="12" type="ORF">MKY91_08105</name>
</gene>